<dbReference type="GO" id="GO:0042884">
    <property type="term" value="P:microcin transport"/>
    <property type="evidence" value="ECO:0007669"/>
    <property type="project" value="TreeGrafter"/>
</dbReference>
<evidence type="ECO:0000313" key="10">
    <source>
        <dbReference type="Proteomes" id="UP000002710"/>
    </source>
</evidence>
<evidence type="ECO:0000256" key="5">
    <source>
        <dbReference type="ARBA" id="ARBA00022989"/>
    </source>
</evidence>
<feature type="transmembrane region" description="Helical" evidence="7">
    <location>
        <begin position="172"/>
        <end position="198"/>
    </location>
</feature>
<dbReference type="SUPFAM" id="SSF161098">
    <property type="entry name" value="MetI-like"/>
    <property type="match status" value="1"/>
</dbReference>
<feature type="transmembrane region" description="Helical" evidence="7">
    <location>
        <begin position="333"/>
        <end position="352"/>
    </location>
</feature>
<dbReference type="CDD" id="cd06261">
    <property type="entry name" value="TM_PBP2"/>
    <property type="match status" value="1"/>
</dbReference>
<protein>
    <submittedName>
        <fullName evidence="9">ABC-type transporter, integral membrane subunit</fullName>
    </submittedName>
</protein>
<organism evidence="9 10">
    <name type="scientific">Oleidesulfovibrio alaskensis (strain ATCC BAA-1058 / DSM 17464 / G20)</name>
    <name type="common">Desulfovibrio alaskensis</name>
    <dbReference type="NCBI Taxonomy" id="207559"/>
    <lineage>
        <taxon>Bacteria</taxon>
        <taxon>Pseudomonadati</taxon>
        <taxon>Thermodesulfobacteriota</taxon>
        <taxon>Desulfovibrionia</taxon>
        <taxon>Desulfovibrionales</taxon>
        <taxon>Desulfovibrionaceae</taxon>
        <taxon>Oleidesulfovibrio</taxon>
    </lineage>
</organism>
<gene>
    <name evidence="9" type="ordered locus">Dde_0449</name>
</gene>
<feature type="transmembrane region" description="Helical" evidence="7">
    <location>
        <begin position="136"/>
        <end position="160"/>
    </location>
</feature>
<keyword evidence="4 7" id="KW-0812">Transmembrane</keyword>
<evidence type="ECO:0000259" key="8">
    <source>
        <dbReference type="PROSITE" id="PS50928"/>
    </source>
</evidence>
<dbReference type="Proteomes" id="UP000002710">
    <property type="component" value="Chromosome"/>
</dbReference>
<comment type="subcellular location">
    <subcellularLocation>
        <location evidence="1 7">Cell membrane</location>
        <topology evidence="1 7">Multi-pass membrane protein</topology>
    </subcellularLocation>
</comment>
<dbReference type="STRING" id="207559.Dde_0449"/>
<evidence type="ECO:0000256" key="2">
    <source>
        <dbReference type="ARBA" id="ARBA00022448"/>
    </source>
</evidence>
<evidence type="ECO:0000313" key="9">
    <source>
        <dbReference type="EMBL" id="ABB37250.1"/>
    </source>
</evidence>
<feature type="domain" description="ABC transmembrane type-1" evidence="8">
    <location>
        <begin position="137"/>
        <end position="352"/>
    </location>
</feature>
<reference evidence="9 10" key="1">
    <citation type="journal article" date="2011" name="J. Bacteriol.">
        <title>Complete genome sequence and updated annotation of Desulfovibrio alaskensis G20.</title>
        <authorList>
            <person name="Hauser L.J."/>
            <person name="Land M.L."/>
            <person name="Brown S.D."/>
            <person name="Larimer F."/>
            <person name="Keller K.L."/>
            <person name="Rapp-Giles B.J."/>
            <person name="Price M.N."/>
            <person name="Lin M."/>
            <person name="Bruce D.C."/>
            <person name="Detter J.C."/>
            <person name="Tapia R."/>
            <person name="Han C.S."/>
            <person name="Goodwin L.A."/>
            <person name="Cheng J.F."/>
            <person name="Pitluck S."/>
            <person name="Copeland A."/>
            <person name="Lucas S."/>
            <person name="Nolan M."/>
            <person name="Lapidus A.L."/>
            <person name="Palumbo A.V."/>
            <person name="Wall J.D."/>
        </authorList>
    </citation>
    <scope>NUCLEOTIDE SEQUENCE [LARGE SCALE GENOMIC DNA]</scope>
    <source>
        <strain evidence="10">ATCC BAA 1058 / DSM 17464 / G20</strain>
    </source>
</reference>
<comment type="similarity">
    <text evidence="7">Belongs to the binding-protein-dependent transport system permease family.</text>
</comment>
<dbReference type="RefSeq" id="WP_011366578.1">
    <property type="nucleotide sequence ID" value="NC_007519.1"/>
</dbReference>
<dbReference type="HOGENOM" id="CLU_036879_1_1_7"/>
<dbReference type="KEGG" id="dde:Dde_0449"/>
<keyword evidence="2 7" id="KW-0813">Transport</keyword>
<dbReference type="GO" id="GO:0005886">
    <property type="term" value="C:plasma membrane"/>
    <property type="evidence" value="ECO:0007669"/>
    <property type="project" value="UniProtKB-SubCell"/>
</dbReference>
<sequence>MAAYILRRLALLVPTFFGIIALNFFVIQSAPGGPVEQYLLRLEGADSVFMERVGGESGDTGIATPQLDGGSAAQGDGLYKGQRGLSPEVVEAVRRMYGFDRPVHERFWLMLRNYLTFDFGDSFFKGRSVMQLLGDALPVSISLGLWSTLIIYFVSIPLGIRRAVRHGSRFDAVTGTLVVIGDAIPGFLFAVLLVVLFAGGSYWNIFPLRGLVSPDFAQMTLWQKIGDYFSHLALPLTSLVIGGFATLTTLTRNSFLDEIHRQYTATALAKGLTMRQVLYGHVFRNAMLIVIAGFPGTFIHMFFTGSVLIEVIFSLNGLGLLGFEAAMTRDYPVMFATLYMFTLLGLLTRIITDITYSLVDPRITFGGRGVARG</sequence>
<dbReference type="InterPro" id="IPR035906">
    <property type="entry name" value="MetI-like_sf"/>
</dbReference>
<dbReference type="InterPro" id="IPR000515">
    <property type="entry name" value="MetI-like"/>
</dbReference>
<evidence type="ECO:0000256" key="4">
    <source>
        <dbReference type="ARBA" id="ARBA00022692"/>
    </source>
</evidence>
<feature type="transmembrane region" description="Helical" evidence="7">
    <location>
        <begin position="286"/>
        <end position="313"/>
    </location>
</feature>
<accession>Q315Z6</accession>
<keyword evidence="5 7" id="KW-1133">Transmembrane helix</keyword>
<keyword evidence="3" id="KW-1003">Cell membrane</keyword>
<evidence type="ECO:0000256" key="7">
    <source>
        <dbReference type="RuleBase" id="RU363032"/>
    </source>
</evidence>
<name>Q315Z6_OLEA2</name>
<dbReference type="PROSITE" id="PS50928">
    <property type="entry name" value="ABC_TM1"/>
    <property type="match status" value="1"/>
</dbReference>
<dbReference type="AlphaFoldDB" id="Q315Z6"/>
<dbReference type="Pfam" id="PF00528">
    <property type="entry name" value="BPD_transp_1"/>
    <property type="match status" value="1"/>
</dbReference>
<dbReference type="GO" id="GO:0055085">
    <property type="term" value="P:transmembrane transport"/>
    <property type="evidence" value="ECO:0007669"/>
    <property type="project" value="InterPro"/>
</dbReference>
<dbReference type="NCBIfam" id="NF011712">
    <property type="entry name" value="PRK15133.1"/>
    <property type="match status" value="1"/>
</dbReference>
<evidence type="ECO:0000256" key="1">
    <source>
        <dbReference type="ARBA" id="ARBA00004651"/>
    </source>
</evidence>
<dbReference type="PANTHER" id="PTHR30465">
    <property type="entry name" value="INNER MEMBRANE ABC TRANSPORTER"/>
    <property type="match status" value="1"/>
</dbReference>
<keyword evidence="6 7" id="KW-0472">Membrane</keyword>
<dbReference type="Gene3D" id="1.10.3720.10">
    <property type="entry name" value="MetI-like"/>
    <property type="match status" value="1"/>
</dbReference>
<evidence type="ECO:0000256" key="6">
    <source>
        <dbReference type="ARBA" id="ARBA00023136"/>
    </source>
</evidence>
<dbReference type="PANTHER" id="PTHR30465:SF66">
    <property type="entry name" value="INNER MEMBRANE ABC TRANSPORTER PERMEASE PROTEIN YEJB"/>
    <property type="match status" value="1"/>
</dbReference>
<dbReference type="EMBL" id="CP000112">
    <property type="protein sequence ID" value="ABB37250.1"/>
    <property type="molecule type" value="Genomic_DNA"/>
</dbReference>
<evidence type="ECO:0000256" key="3">
    <source>
        <dbReference type="ARBA" id="ARBA00022475"/>
    </source>
</evidence>
<proteinExistence type="inferred from homology"/>
<feature type="transmembrane region" description="Helical" evidence="7">
    <location>
        <begin position="228"/>
        <end position="251"/>
    </location>
</feature>
<feature type="transmembrane region" description="Helical" evidence="7">
    <location>
        <begin position="9"/>
        <end position="30"/>
    </location>
</feature>
<keyword evidence="10" id="KW-1185">Reference proteome</keyword>
<dbReference type="eggNOG" id="COG4174">
    <property type="taxonomic scope" value="Bacteria"/>
</dbReference>